<dbReference type="SMART" id="SM00325">
    <property type="entry name" value="RhoGEF"/>
    <property type="match status" value="1"/>
</dbReference>
<dbReference type="GO" id="GO:0005886">
    <property type="term" value="C:plasma membrane"/>
    <property type="evidence" value="ECO:0007669"/>
    <property type="project" value="TreeGrafter"/>
</dbReference>
<keyword evidence="7 9" id="KW-0727">SH2 domain</keyword>
<keyword evidence="11" id="KW-0732">Signal</keyword>
<dbReference type="InterPro" id="IPR036860">
    <property type="entry name" value="SH2_dom_sf"/>
</dbReference>
<dbReference type="Gene3D" id="2.30.30.40">
    <property type="entry name" value="SH3 Domains"/>
    <property type="match status" value="2"/>
</dbReference>
<dbReference type="SUPFAM" id="SSF55550">
    <property type="entry name" value="SH2 domain"/>
    <property type="match status" value="1"/>
</dbReference>
<dbReference type="Gene3D" id="3.30.505.10">
    <property type="entry name" value="SH2 domain"/>
    <property type="match status" value="1"/>
</dbReference>
<evidence type="ECO:0000256" key="3">
    <source>
        <dbReference type="ARBA" id="ARBA00022658"/>
    </source>
</evidence>
<evidence type="ECO:0000256" key="2">
    <source>
        <dbReference type="ARBA" id="ARBA00022553"/>
    </source>
</evidence>
<feature type="chain" id="PRO_5025554518" evidence="11">
    <location>
        <begin position="20"/>
        <end position="780"/>
    </location>
</feature>
<evidence type="ECO:0000259" key="16">
    <source>
        <dbReference type="PROSITE" id="PS50081"/>
    </source>
</evidence>
<dbReference type="AlphaFoldDB" id="A0A673ZK09"/>
<dbReference type="PANTHER" id="PTHR45818:SF1">
    <property type="entry name" value="GUANINE NUCLEOTIDE EXCHANGE FACTOR VAV3"/>
    <property type="match status" value="1"/>
</dbReference>
<dbReference type="GO" id="GO:0016477">
    <property type="term" value="P:cell migration"/>
    <property type="evidence" value="ECO:0007669"/>
    <property type="project" value="TreeGrafter"/>
</dbReference>
<keyword evidence="2" id="KW-0597">Phosphoprotein</keyword>
<dbReference type="InterPro" id="IPR000219">
    <property type="entry name" value="DH_dom"/>
</dbReference>
<dbReference type="InterPro" id="IPR001452">
    <property type="entry name" value="SH3_domain"/>
</dbReference>
<feature type="domain" description="Phorbol-ester/DAG-type" evidence="16">
    <location>
        <begin position="447"/>
        <end position="496"/>
    </location>
</feature>
<dbReference type="Pfam" id="PF07653">
    <property type="entry name" value="SH3_2"/>
    <property type="match status" value="1"/>
</dbReference>
<dbReference type="Pfam" id="PF00017">
    <property type="entry name" value="SH2"/>
    <property type="match status" value="1"/>
</dbReference>
<gene>
    <name evidence="17" type="primary">VAV3</name>
</gene>
<keyword evidence="8" id="KW-0449">Lipoprotein</keyword>
<evidence type="ECO:0000256" key="4">
    <source>
        <dbReference type="ARBA" id="ARBA00022723"/>
    </source>
</evidence>
<name>A0A673ZK09_SALTR</name>
<keyword evidence="3" id="KW-0344">Guanine-nucleotide releasing factor</keyword>
<dbReference type="SUPFAM" id="SSF50044">
    <property type="entry name" value="SH3-domain"/>
    <property type="match status" value="2"/>
</dbReference>
<dbReference type="InterPro" id="IPR036028">
    <property type="entry name" value="SH3-like_dom_sf"/>
</dbReference>
<dbReference type="SUPFAM" id="SSF48065">
    <property type="entry name" value="DBL homology domain (DH-domain)"/>
    <property type="match status" value="1"/>
</dbReference>
<dbReference type="CDD" id="cd01223">
    <property type="entry name" value="PH_Vav"/>
    <property type="match status" value="1"/>
</dbReference>
<dbReference type="InterPro" id="IPR000980">
    <property type="entry name" value="SH2"/>
</dbReference>
<dbReference type="SMART" id="SM00252">
    <property type="entry name" value="SH2"/>
    <property type="match status" value="1"/>
</dbReference>
<dbReference type="GeneTree" id="ENSGT00940000155252"/>
<proteinExistence type="predicted"/>
<dbReference type="PROSITE" id="PS50081">
    <property type="entry name" value="ZF_DAG_PE_2"/>
    <property type="match status" value="1"/>
</dbReference>
<evidence type="ECO:0000259" key="13">
    <source>
        <dbReference type="PROSITE" id="PS50002"/>
    </source>
</evidence>
<dbReference type="SUPFAM" id="SSF50729">
    <property type="entry name" value="PH domain-like"/>
    <property type="match status" value="1"/>
</dbReference>
<dbReference type="SUPFAM" id="SSF47576">
    <property type="entry name" value="Calponin-homology domain, CH-domain"/>
    <property type="match status" value="1"/>
</dbReference>
<dbReference type="PRINTS" id="PR00452">
    <property type="entry name" value="SH3DOMAIN"/>
</dbReference>
<dbReference type="Proteomes" id="UP000472277">
    <property type="component" value="Chromosome 6"/>
</dbReference>
<dbReference type="CDD" id="cd00160">
    <property type="entry name" value="RhoGEF"/>
    <property type="match status" value="1"/>
</dbReference>
<dbReference type="GO" id="GO:0035556">
    <property type="term" value="P:intracellular signal transduction"/>
    <property type="evidence" value="ECO:0007669"/>
    <property type="project" value="InterPro"/>
</dbReference>
<dbReference type="Pfam" id="PF00130">
    <property type="entry name" value="C1_1"/>
    <property type="match status" value="1"/>
</dbReference>
<protein>
    <submittedName>
        <fullName evidence="17">Vav guanine nucleotide exchange factor 3</fullName>
    </submittedName>
</protein>
<dbReference type="PROSITE" id="PS00479">
    <property type="entry name" value="ZF_DAG_PE_1"/>
    <property type="match status" value="1"/>
</dbReference>
<dbReference type="Gene3D" id="1.20.900.10">
    <property type="entry name" value="Dbl homology (DH) domain"/>
    <property type="match status" value="1"/>
</dbReference>
<evidence type="ECO:0000256" key="7">
    <source>
        <dbReference type="ARBA" id="ARBA00022999"/>
    </source>
</evidence>
<dbReference type="PROSITE" id="PS50003">
    <property type="entry name" value="PH_DOMAIN"/>
    <property type="match status" value="1"/>
</dbReference>
<dbReference type="Gene3D" id="3.30.60.20">
    <property type="match status" value="1"/>
</dbReference>
<keyword evidence="4" id="KW-0479">Metal-binding</keyword>
<dbReference type="InterPro" id="IPR055251">
    <property type="entry name" value="SOS1_NGEF_PH"/>
</dbReference>
<dbReference type="Ensembl" id="ENSSTUT00000049066.1">
    <property type="protein sequence ID" value="ENSSTUP00000047035.1"/>
    <property type="gene ID" value="ENSSTUG00000019568.1"/>
</dbReference>
<dbReference type="GO" id="GO:0046872">
    <property type="term" value="F:metal ion binding"/>
    <property type="evidence" value="ECO:0007669"/>
    <property type="project" value="UniProtKB-KW"/>
</dbReference>
<dbReference type="InterPro" id="IPR035899">
    <property type="entry name" value="DBL_dom_sf"/>
</dbReference>
<dbReference type="Gene3D" id="1.10.418.10">
    <property type="entry name" value="Calponin-like domain"/>
    <property type="match status" value="1"/>
</dbReference>
<feature type="domain" description="PH" evidence="14">
    <location>
        <begin position="334"/>
        <end position="436"/>
    </location>
</feature>
<dbReference type="Pfam" id="PF22697">
    <property type="entry name" value="SOS1_NGEF_PH"/>
    <property type="match status" value="1"/>
</dbReference>
<dbReference type="FunFam" id="3.30.60.20:FF:000015">
    <property type="entry name" value="Vav guanine nucleotide exchange factor 1"/>
    <property type="match status" value="1"/>
</dbReference>
<evidence type="ECO:0000259" key="12">
    <source>
        <dbReference type="PROSITE" id="PS50001"/>
    </source>
</evidence>
<dbReference type="InterPro" id="IPR011993">
    <property type="entry name" value="PH-like_dom_sf"/>
</dbReference>
<keyword evidence="6" id="KW-0862">Zinc</keyword>
<keyword evidence="18" id="KW-1185">Reference proteome</keyword>
<reference evidence="17" key="1">
    <citation type="submission" date="2025-08" db="UniProtKB">
        <authorList>
            <consortium name="Ensembl"/>
        </authorList>
    </citation>
    <scope>IDENTIFICATION</scope>
</reference>
<dbReference type="PROSITE" id="PS50002">
    <property type="entry name" value="SH3"/>
    <property type="match status" value="2"/>
</dbReference>
<dbReference type="Pfam" id="PF00621">
    <property type="entry name" value="RhoGEF"/>
    <property type="match status" value="1"/>
</dbReference>
<feature type="domain" description="SH2" evidence="12">
    <location>
        <begin position="592"/>
        <end position="686"/>
    </location>
</feature>
<feature type="domain" description="DH" evidence="15">
    <location>
        <begin position="126"/>
        <end position="305"/>
    </location>
</feature>
<dbReference type="Gene3D" id="2.30.29.30">
    <property type="entry name" value="Pleckstrin-homology domain (PH domain)/Phosphotyrosine-binding domain (PTB)"/>
    <property type="match status" value="1"/>
</dbReference>
<evidence type="ECO:0000313" key="18">
    <source>
        <dbReference type="Proteomes" id="UP000472277"/>
    </source>
</evidence>
<dbReference type="InterPro" id="IPR036872">
    <property type="entry name" value="CH_dom_sf"/>
</dbReference>
<dbReference type="GO" id="GO:0005085">
    <property type="term" value="F:guanyl-nucleotide exchange factor activity"/>
    <property type="evidence" value="ECO:0007669"/>
    <property type="project" value="UniProtKB-KW"/>
</dbReference>
<feature type="domain" description="SH3" evidence="13">
    <location>
        <begin position="512"/>
        <end position="577"/>
    </location>
</feature>
<dbReference type="PROSITE" id="PS50001">
    <property type="entry name" value="SH2"/>
    <property type="match status" value="1"/>
</dbReference>
<evidence type="ECO:0000256" key="6">
    <source>
        <dbReference type="ARBA" id="ARBA00022833"/>
    </source>
</evidence>
<dbReference type="InterPro" id="IPR001849">
    <property type="entry name" value="PH_domain"/>
</dbReference>
<dbReference type="InterPro" id="IPR037832">
    <property type="entry name" value="PH_Vav"/>
</dbReference>
<evidence type="ECO:0000256" key="8">
    <source>
        <dbReference type="ARBA" id="ARBA00023288"/>
    </source>
</evidence>
<dbReference type="PROSITE" id="PS00741">
    <property type="entry name" value="DH_1"/>
    <property type="match status" value="1"/>
</dbReference>
<dbReference type="GO" id="GO:0005737">
    <property type="term" value="C:cytoplasm"/>
    <property type="evidence" value="ECO:0007669"/>
    <property type="project" value="TreeGrafter"/>
</dbReference>
<evidence type="ECO:0000259" key="15">
    <source>
        <dbReference type="PROSITE" id="PS50010"/>
    </source>
</evidence>
<dbReference type="InterPro" id="IPR002219">
    <property type="entry name" value="PKC_DAG/PE"/>
</dbReference>
<dbReference type="FunFam" id="1.20.900.10:FF:000009">
    <property type="entry name" value="Vav guanine nucleotide exchange factor 1"/>
    <property type="match status" value="1"/>
</dbReference>
<evidence type="ECO:0000256" key="11">
    <source>
        <dbReference type="SAM" id="SignalP"/>
    </source>
</evidence>
<dbReference type="SMART" id="SM00233">
    <property type="entry name" value="PH"/>
    <property type="match status" value="1"/>
</dbReference>
<evidence type="ECO:0000256" key="10">
    <source>
        <dbReference type="PROSITE-ProRule" id="PRU00192"/>
    </source>
</evidence>
<evidence type="ECO:0000259" key="14">
    <source>
        <dbReference type="PROSITE" id="PS50003"/>
    </source>
</evidence>
<keyword evidence="1 10" id="KW-0728">SH3 domain</keyword>
<evidence type="ECO:0000256" key="1">
    <source>
        <dbReference type="ARBA" id="ARBA00022443"/>
    </source>
</evidence>
<dbReference type="FunFam" id="2.30.30.40:FF:000039">
    <property type="entry name" value="Vav guanine nucleotide exchange factor 3"/>
    <property type="match status" value="1"/>
</dbReference>
<reference evidence="17" key="2">
    <citation type="submission" date="2025-09" db="UniProtKB">
        <authorList>
            <consortium name="Ensembl"/>
        </authorList>
    </citation>
    <scope>IDENTIFICATION</scope>
</reference>
<feature type="domain" description="SH3" evidence="13">
    <location>
        <begin position="720"/>
        <end position="780"/>
    </location>
</feature>
<dbReference type="InterPro" id="IPR001331">
    <property type="entry name" value="GDS_CDC24_CS"/>
</dbReference>
<organism evidence="17 18">
    <name type="scientific">Salmo trutta</name>
    <name type="common">Brown trout</name>
    <dbReference type="NCBI Taxonomy" id="8032"/>
    <lineage>
        <taxon>Eukaryota</taxon>
        <taxon>Metazoa</taxon>
        <taxon>Chordata</taxon>
        <taxon>Craniata</taxon>
        <taxon>Vertebrata</taxon>
        <taxon>Euteleostomi</taxon>
        <taxon>Actinopterygii</taxon>
        <taxon>Neopterygii</taxon>
        <taxon>Teleostei</taxon>
        <taxon>Protacanthopterygii</taxon>
        <taxon>Salmoniformes</taxon>
        <taxon>Salmonidae</taxon>
        <taxon>Salmoninae</taxon>
        <taxon>Salmo</taxon>
    </lineage>
</organism>
<evidence type="ECO:0000256" key="9">
    <source>
        <dbReference type="PROSITE-ProRule" id="PRU00191"/>
    </source>
</evidence>
<evidence type="ECO:0000313" key="17">
    <source>
        <dbReference type="Ensembl" id="ENSSTUP00000047035.1"/>
    </source>
</evidence>
<dbReference type="SMART" id="SM00109">
    <property type="entry name" value="C1"/>
    <property type="match status" value="1"/>
</dbReference>
<feature type="signal peptide" evidence="11">
    <location>
        <begin position="1"/>
        <end position="19"/>
    </location>
</feature>
<dbReference type="PROSITE" id="PS50010">
    <property type="entry name" value="DH_2"/>
    <property type="match status" value="1"/>
</dbReference>
<dbReference type="SMART" id="SM00326">
    <property type="entry name" value="SH3"/>
    <property type="match status" value="2"/>
</dbReference>
<keyword evidence="5" id="KW-0677">Repeat</keyword>
<accession>A0A673ZK09</accession>
<evidence type="ECO:0000256" key="5">
    <source>
        <dbReference type="ARBA" id="ARBA00022737"/>
    </source>
</evidence>
<dbReference type="PANTHER" id="PTHR45818">
    <property type="entry name" value="PROTEIN VAV"/>
    <property type="match status" value="1"/>
</dbReference>
<sequence length="780" mass="90002">MLLCVTIFLCLKNIRTFLAACCETFGMKKTELFEAFDLFDVRDFGKVRNRISTLFNRVCTVPFPSEESLEEDEDIYNHLVDLIDEKAVEDEEDLYDCVYDDEDGGEIYEDLMKAEASFQKQVETDIRSCCLTEIKQTEEKYTETLDSIEKYFMAPLTIFLSSEEMEKVFVNIPALVKVHKTLNVAIQDSVCHRSAQNLYQIFINYKERLLIYGKYCSHVETAISALDVICKDKEDVRMKLEECAKRANHGKFTLRDLLVVPMQRVLKYPLLLQELVKHTNDAADKSNLRMALDAIKDLAQYINEVKRDNETLRDIAQYQKSIENLNESLSVYGRPKGDGEVRFASGDKRAKQDRHIFLFDAAVIVCKRRGDNYEMKEVITLHHFKITNNPTSDKETRKWSYGLYLAHDQGQSGFEFFFKTKELRKKWLEQFGMAISNIRPENGTSNFHEFKMHTFDRITSCSYCHMLLRGIFNQGYLCSKCGVGAHKECLGRFGGCGKTGKNHLKTHRRKEACLPKMLVTRNYFGVPSPMCGPPLNIQQGDIIELVCADLHSTWWQVTHRSVEVGFFPSNAVKPCPCYFQPIISCLWVLYCRFAGPMERLQAEAELISRGNSTYLVRHRSRELTEYAISIKYSNDVKHIKILNRDGCFHIAENNKFGSILELIEYYQHYSLREGFRSLDTTLQFPYREPSLVGDRSTRSSCPFQFSLSFCPPLSTVFTPKVIGVAKARYDFSSRDTRELSLQEGDVVKIYTKSGANGWWRGEVNGRVGWFPSTYVEEGEE</sequence>